<evidence type="ECO:0000313" key="1">
    <source>
        <dbReference type="EMBL" id="CAG7893828.1"/>
    </source>
</evidence>
<dbReference type="Proteomes" id="UP000694005">
    <property type="component" value="Chromosome A02"/>
</dbReference>
<dbReference type="EMBL" id="LR031573">
    <property type="protein sequence ID" value="VDC89243.1"/>
    <property type="molecule type" value="Genomic_DNA"/>
</dbReference>
<dbReference type="EMBL" id="LS974618">
    <property type="protein sequence ID" value="CAG7893828.1"/>
    <property type="molecule type" value="Genomic_DNA"/>
</dbReference>
<evidence type="ECO:0000313" key="3">
    <source>
        <dbReference type="EMBL" id="VDC89243.1"/>
    </source>
</evidence>
<reference evidence="3" key="1">
    <citation type="submission" date="2018-11" db="EMBL/GenBank/DDBJ databases">
        <authorList>
            <consortium name="Genoscope - CEA"/>
            <person name="William W."/>
        </authorList>
    </citation>
    <scope>NUCLEOTIDE SEQUENCE</scope>
</reference>
<dbReference type="Proteomes" id="UP000694005">
    <property type="component" value="Chromosome A04"/>
</dbReference>
<dbReference type="Gramene" id="A02p27800.2_BraZ1">
    <property type="protein sequence ID" value="A02p27800.2_BraZ1.CDS"/>
    <property type="gene ID" value="A02g27800.2_BraZ1"/>
</dbReference>
<proteinExistence type="predicted"/>
<sequence length="44" mass="4644">MDNVSVSLSDLQTGCSSSTAAAFAAFLEARNVRCDYGLNGILFK</sequence>
<name>A0A3P6ANQ3_BRACM</name>
<dbReference type="EMBL" id="LS974620">
    <property type="protein sequence ID" value="CAG7906966.1"/>
    <property type="molecule type" value="Genomic_DNA"/>
</dbReference>
<gene>
    <name evidence="3" type="ORF">BRAA02T07223Z</name>
    <name evidence="1" type="ORF">BRAPAZ1V2_A02P27800.2</name>
    <name evidence="2" type="ORF">BRAPAZ1V2_A04P18670.2</name>
</gene>
<accession>A0A3P6ANQ3</accession>
<dbReference type="AlphaFoldDB" id="A0A3P6ANQ3"/>
<protein>
    <submittedName>
        <fullName evidence="1 2">Uncharacterized protein</fullName>
    </submittedName>
</protein>
<evidence type="ECO:0000313" key="2">
    <source>
        <dbReference type="EMBL" id="CAG7906966.1"/>
    </source>
</evidence>
<organism evidence="3">
    <name type="scientific">Brassica campestris</name>
    <name type="common">Field mustard</name>
    <dbReference type="NCBI Taxonomy" id="3711"/>
    <lineage>
        <taxon>Eukaryota</taxon>
        <taxon>Viridiplantae</taxon>
        <taxon>Streptophyta</taxon>
        <taxon>Embryophyta</taxon>
        <taxon>Tracheophyta</taxon>
        <taxon>Spermatophyta</taxon>
        <taxon>Magnoliopsida</taxon>
        <taxon>eudicotyledons</taxon>
        <taxon>Gunneridae</taxon>
        <taxon>Pentapetalae</taxon>
        <taxon>rosids</taxon>
        <taxon>malvids</taxon>
        <taxon>Brassicales</taxon>
        <taxon>Brassicaceae</taxon>
        <taxon>Brassiceae</taxon>
        <taxon>Brassica</taxon>
    </lineage>
</organism>
<dbReference type="Gramene" id="A04p18670.2_BraZ1">
    <property type="protein sequence ID" value="A04p18670.2_BraZ1.CDS"/>
    <property type="gene ID" value="A04g18670.2_BraZ1"/>
</dbReference>